<dbReference type="RefSeq" id="XP_040738886.1">
    <property type="nucleotide sequence ID" value="XM_040873008.1"/>
</dbReference>
<dbReference type="GeneID" id="63799598"/>
<name>A0A364LEZ8_TALAM</name>
<accession>A0A364LEZ8</accession>
<dbReference type="OrthoDB" id="4226811at2759"/>
<dbReference type="AlphaFoldDB" id="A0A364LEZ8"/>
<evidence type="ECO:0000313" key="2">
    <source>
        <dbReference type="Proteomes" id="UP000249363"/>
    </source>
</evidence>
<organism evidence="1 2">
    <name type="scientific">Talaromyces amestolkiae</name>
    <dbReference type="NCBI Taxonomy" id="1196081"/>
    <lineage>
        <taxon>Eukaryota</taxon>
        <taxon>Fungi</taxon>
        <taxon>Dikarya</taxon>
        <taxon>Ascomycota</taxon>
        <taxon>Pezizomycotina</taxon>
        <taxon>Eurotiomycetes</taxon>
        <taxon>Eurotiomycetidae</taxon>
        <taxon>Eurotiales</taxon>
        <taxon>Trichocomaceae</taxon>
        <taxon>Talaromyces</taxon>
        <taxon>Talaromyces sect. Talaromyces</taxon>
    </lineage>
</organism>
<evidence type="ECO:0000313" key="1">
    <source>
        <dbReference type="EMBL" id="RAO74373.1"/>
    </source>
</evidence>
<protein>
    <submittedName>
        <fullName evidence="1">Uncharacterized protein</fullName>
    </submittedName>
</protein>
<proteinExistence type="predicted"/>
<dbReference type="EMBL" id="MIKG01000052">
    <property type="protein sequence ID" value="RAO74373.1"/>
    <property type="molecule type" value="Genomic_DNA"/>
</dbReference>
<keyword evidence="2" id="KW-1185">Reference proteome</keyword>
<dbReference type="Proteomes" id="UP000249363">
    <property type="component" value="Unassembled WGS sequence"/>
</dbReference>
<sequence length="95" mass="10790">MAPKSRKKGGAWPMPHFEDDPNIRAYAASAIKELKALKKRCENKQNSMPIDITNNVVASFLHLARRMKDALTNKQLAQQLARVELIMEKTQKEVS</sequence>
<reference evidence="1 2" key="1">
    <citation type="journal article" date="2017" name="Biotechnol. Biofuels">
        <title>Differential beta-glucosidase expression as a function of carbon source availability in Talaromyces amestolkiae: a genomic and proteomic approach.</title>
        <authorList>
            <person name="de Eugenio L.I."/>
            <person name="Mendez-Liter J.A."/>
            <person name="Nieto-Dominguez M."/>
            <person name="Alonso L."/>
            <person name="Gil-Munoz J."/>
            <person name="Barriuso J."/>
            <person name="Prieto A."/>
            <person name="Martinez M.J."/>
        </authorList>
    </citation>
    <scope>NUCLEOTIDE SEQUENCE [LARGE SCALE GENOMIC DNA]</scope>
    <source>
        <strain evidence="1 2">CIB</strain>
    </source>
</reference>
<comment type="caution">
    <text evidence="1">The sequence shown here is derived from an EMBL/GenBank/DDBJ whole genome shotgun (WGS) entry which is preliminary data.</text>
</comment>
<gene>
    <name evidence="1" type="ORF">BHQ10_010385</name>
</gene>